<feature type="domain" description="Acyl-CoA dehydrogenase/oxidase C-terminal" evidence="9">
    <location>
        <begin position="282"/>
        <end position="440"/>
    </location>
</feature>
<dbReference type="InterPro" id="IPR009100">
    <property type="entry name" value="AcylCoA_DH/oxidase_NM_dom_sf"/>
</dbReference>
<feature type="region of interest" description="Disordered" evidence="8">
    <location>
        <begin position="646"/>
        <end position="669"/>
    </location>
</feature>
<dbReference type="Pfam" id="PF00441">
    <property type="entry name" value="Acyl-CoA_dh_1"/>
    <property type="match status" value="1"/>
</dbReference>
<dbReference type="FunFam" id="1.10.540.10:FF:000001">
    <property type="entry name" value="Very long-chain-specific acyl-CoA dehydrogenase, mitochondrial"/>
    <property type="match status" value="1"/>
</dbReference>
<dbReference type="EMBL" id="WLZY01000005">
    <property type="protein sequence ID" value="NDL58658.1"/>
    <property type="molecule type" value="Genomic_DNA"/>
</dbReference>
<evidence type="ECO:0000313" key="13">
    <source>
        <dbReference type="Proteomes" id="UP000460435"/>
    </source>
</evidence>
<dbReference type="InterPro" id="IPR013786">
    <property type="entry name" value="AcylCoA_DH/ox_N"/>
</dbReference>
<evidence type="ECO:0000256" key="2">
    <source>
        <dbReference type="ARBA" id="ARBA00009347"/>
    </source>
</evidence>
<dbReference type="PANTHER" id="PTHR43884:SF9">
    <property type="entry name" value="COMPLEX I ASSEMBLY FACTOR ACAD9, MITOCHONDRIAL"/>
    <property type="match status" value="1"/>
</dbReference>
<proteinExistence type="inferred from homology"/>
<sequence>MTTTQPAAVHVDEQEARRVAEAARETEWRKPSFAKELYLGRFRLDLIHPHPTLSAEDTARAARFLEQMYTVCTTELDAAVIEREGRIPDESIKALARIGAFGMKIPEEYGGLGLTQVAYNEALRLATSAHPSLGALLSAHQSIGVPEPVKAFGTEEQKQEYLPRCARGAISAFLLTEPDVGSDPARLATTATPIEDGNAYELDGVKLWTTNGVVAELLVVMARAPEREGERGGITAFIVEADSPGITVENRNAFMGLRGIENGVTRFDRVRVPAQNRLGPEGGGLKIALTTLNTGRLAIPATCSAATKWCAKIAREWSAARVQWGKPVGRHAAVAHKISYITATAFAQEAILELSAHMADENRHDIRIEAALAKLWCSETAWKVADELVQIRGGRGYETADSLQARGERAVPAEQVLRDLRINRIFEGSTEIMHLLIAREAVDAHLQAAGDIIDPDVALAGKAKAAASATGFYAKWLPKLATGTGQLPNAYSEFGTLATHLRYIERASRKLARQTFYGMARWQGKLEKKQGFLARVVDIGAELFAMAAVCVRANIMRSNPEGLALSVAATGSDGPGNGGASPAETAEELADVFCRQARLRTEGLFRALWHNTDSADESLAKAVLQGQYTWFEAGVLDVSEGTGPWIADPDPIPKENVARRMLPSTRSPG</sequence>
<dbReference type="InterPro" id="IPR046373">
    <property type="entry name" value="Acyl-CoA_Oxase/DH_mid-dom_sf"/>
</dbReference>
<name>A0A7K3M8C0_9ACTN</name>
<dbReference type="Gene3D" id="2.40.110.10">
    <property type="entry name" value="Butyryl-CoA Dehydrogenase, subunit A, domain 2"/>
    <property type="match status" value="1"/>
</dbReference>
<evidence type="ECO:0000256" key="1">
    <source>
        <dbReference type="ARBA" id="ARBA00001974"/>
    </source>
</evidence>
<evidence type="ECO:0000256" key="3">
    <source>
        <dbReference type="ARBA" id="ARBA00022630"/>
    </source>
</evidence>
<evidence type="ECO:0000259" key="9">
    <source>
        <dbReference type="Pfam" id="PF00441"/>
    </source>
</evidence>
<keyword evidence="4 7" id="KW-0274">FAD</keyword>
<dbReference type="Gene3D" id="1.10.540.10">
    <property type="entry name" value="Acyl-CoA dehydrogenase/oxidase, N-terminal domain"/>
    <property type="match status" value="1"/>
</dbReference>
<dbReference type="GO" id="GO:0050660">
    <property type="term" value="F:flavin adenine dinucleotide binding"/>
    <property type="evidence" value="ECO:0007669"/>
    <property type="project" value="InterPro"/>
</dbReference>
<keyword evidence="13" id="KW-1185">Reference proteome</keyword>
<feature type="domain" description="Acyl-CoA oxidase/dehydrogenase middle" evidence="10">
    <location>
        <begin position="172"/>
        <end position="270"/>
    </location>
</feature>
<comment type="similarity">
    <text evidence="2 7">Belongs to the acyl-CoA dehydrogenase family.</text>
</comment>
<evidence type="ECO:0000259" key="10">
    <source>
        <dbReference type="Pfam" id="PF02770"/>
    </source>
</evidence>
<dbReference type="Gene3D" id="1.20.140.10">
    <property type="entry name" value="Butyryl-CoA Dehydrogenase, subunit A, domain 3"/>
    <property type="match status" value="2"/>
</dbReference>
<evidence type="ECO:0000256" key="7">
    <source>
        <dbReference type="RuleBase" id="RU362125"/>
    </source>
</evidence>
<reference evidence="12 13" key="1">
    <citation type="submission" date="2019-11" db="EMBL/GenBank/DDBJ databases">
        <authorList>
            <person name="Li X.-J."/>
            <person name="Feng X.-M."/>
        </authorList>
    </citation>
    <scope>NUCLEOTIDE SEQUENCE [LARGE SCALE GENOMIC DNA]</scope>
    <source>
        <strain evidence="12 13">XMNu-373</strain>
    </source>
</reference>
<dbReference type="GO" id="GO:0003995">
    <property type="term" value="F:acyl-CoA dehydrogenase activity"/>
    <property type="evidence" value="ECO:0007669"/>
    <property type="project" value="TreeGrafter"/>
</dbReference>
<protein>
    <submittedName>
        <fullName evidence="12">Acyl-CoA dehydrogenase</fullName>
    </submittedName>
</protein>
<dbReference type="InterPro" id="IPR036250">
    <property type="entry name" value="AcylCo_DH-like_C"/>
</dbReference>
<dbReference type="InterPro" id="IPR006091">
    <property type="entry name" value="Acyl-CoA_Oxase/DH_mid-dom"/>
</dbReference>
<dbReference type="FunFam" id="2.40.110.10:FF:000023">
    <property type="entry name" value="Acyl-CoA dehydrogenase FadE10"/>
    <property type="match status" value="1"/>
</dbReference>
<evidence type="ECO:0000256" key="4">
    <source>
        <dbReference type="ARBA" id="ARBA00022827"/>
    </source>
</evidence>
<comment type="catalytic activity">
    <reaction evidence="6">
        <text>a 2,3-saturated acyl-CoA + A = a 2,3-dehydroacyl-CoA + AH2</text>
        <dbReference type="Rhea" id="RHEA:48608"/>
        <dbReference type="ChEBI" id="CHEBI:13193"/>
        <dbReference type="ChEBI" id="CHEBI:17499"/>
        <dbReference type="ChEBI" id="CHEBI:60015"/>
        <dbReference type="ChEBI" id="CHEBI:65111"/>
    </reaction>
</comment>
<comment type="cofactor">
    <cofactor evidence="1 7">
        <name>FAD</name>
        <dbReference type="ChEBI" id="CHEBI:57692"/>
    </cofactor>
</comment>
<evidence type="ECO:0000313" key="12">
    <source>
        <dbReference type="EMBL" id="NDL58658.1"/>
    </source>
</evidence>
<evidence type="ECO:0000256" key="5">
    <source>
        <dbReference type="ARBA" id="ARBA00023002"/>
    </source>
</evidence>
<evidence type="ECO:0000256" key="6">
    <source>
        <dbReference type="ARBA" id="ARBA00052546"/>
    </source>
</evidence>
<dbReference type="AlphaFoldDB" id="A0A7K3M8C0"/>
<dbReference type="Pfam" id="PF02771">
    <property type="entry name" value="Acyl-CoA_dh_N"/>
    <property type="match status" value="1"/>
</dbReference>
<dbReference type="FunFam" id="1.20.140.10:FF:000019">
    <property type="entry name" value="Acyl-CoA dehydrogenase"/>
    <property type="match status" value="1"/>
</dbReference>
<dbReference type="PANTHER" id="PTHR43884">
    <property type="entry name" value="ACYL-COA DEHYDROGENASE"/>
    <property type="match status" value="1"/>
</dbReference>
<dbReference type="InterPro" id="IPR037069">
    <property type="entry name" value="AcylCoA_DH/ox_N_sf"/>
</dbReference>
<evidence type="ECO:0000259" key="11">
    <source>
        <dbReference type="Pfam" id="PF02771"/>
    </source>
</evidence>
<keyword evidence="5 7" id="KW-0560">Oxidoreductase</keyword>
<accession>A0A7K3M8C0</accession>
<dbReference type="InterPro" id="IPR009075">
    <property type="entry name" value="AcylCo_DH/oxidase_C"/>
</dbReference>
<dbReference type="SUPFAM" id="SSF56645">
    <property type="entry name" value="Acyl-CoA dehydrogenase NM domain-like"/>
    <property type="match status" value="1"/>
</dbReference>
<dbReference type="SUPFAM" id="SSF47203">
    <property type="entry name" value="Acyl-CoA dehydrogenase C-terminal domain-like"/>
    <property type="match status" value="1"/>
</dbReference>
<evidence type="ECO:0000256" key="8">
    <source>
        <dbReference type="SAM" id="MobiDB-lite"/>
    </source>
</evidence>
<dbReference type="Pfam" id="PF02770">
    <property type="entry name" value="Acyl-CoA_dh_M"/>
    <property type="match status" value="1"/>
</dbReference>
<gene>
    <name evidence="12" type="ORF">F7O44_16435</name>
</gene>
<organism evidence="12 13">
    <name type="scientific">Phytoactinopolyspora mesophila</name>
    <dbReference type="NCBI Taxonomy" id="2650750"/>
    <lineage>
        <taxon>Bacteria</taxon>
        <taxon>Bacillati</taxon>
        <taxon>Actinomycetota</taxon>
        <taxon>Actinomycetes</taxon>
        <taxon>Jiangellales</taxon>
        <taxon>Jiangellaceae</taxon>
        <taxon>Phytoactinopolyspora</taxon>
    </lineage>
</organism>
<keyword evidence="3 7" id="KW-0285">Flavoprotein</keyword>
<feature type="domain" description="Acyl-CoA dehydrogenase/oxidase N-terminal" evidence="11">
    <location>
        <begin position="64"/>
        <end position="168"/>
    </location>
</feature>
<comment type="caution">
    <text evidence="12">The sequence shown here is derived from an EMBL/GenBank/DDBJ whole genome shotgun (WGS) entry which is preliminary data.</text>
</comment>
<dbReference type="RefSeq" id="WP_162451349.1">
    <property type="nucleotide sequence ID" value="NZ_WLZY01000005.1"/>
</dbReference>
<dbReference type="Proteomes" id="UP000460435">
    <property type="component" value="Unassembled WGS sequence"/>
</dbReference>